<reference evidence="1" key="1">
    <citation type="submission" date="2018-06" db="EMBL/GenBank/DDBJ databases">
        <authorList>
            <person name="Zhirakovskaya E."/>
        </authorList>
    </citation>
    <scope>NUCLEOTIDE SEQUENCE</scope>
</reference>
<evidence type="ECO:0000313" key="1">
    <source>
        <dbReference type="EMBL" id="VAV83343.1"/>
    </source>
</evidence>
<organism evidence="1">
    <name type="scientific">hydrothermal vent metagenome</name>
    <dbReference type="NCBI Taxonomy" id="652676"/>
    <lineage>
        <taxon>unclassified sequences</taxon>
        <taxon>metagenomes</taxon>
        <taxon>ecological metagenomes</taxon>
    </lineage>
</organism>
<dbReference type="EMBL" id="UOEB01000071">
    <property type="protein sequence ID" value="VAV83343.1"/>
    <property type="molecule type" value="Genomic_DNA"/>
</dbReference>
<protein>
    <recommendedName>
        <fullName evidence="2">DUF2490 domain-containing protein</fullName>
    </recommendedName>
</protein>
<sequence length="184" mass="21663">FNVSPARYSFSQTKLALAYKIKRRVYIEGGYVRGLFNDSNSLRDQGATSSWFNKLAVDRIYGNFSLKHDIVKRLSLRHKIEFQYYTPDIDKYKTRSIYSARLGYNVRRSSVSPYIESQFFYYNGGIISNGFKRFRFKSGLSFKPVKDSSMRLSFYYLYQNEYNTEQLPDNDYTVIGTSISFKIK</sequence>
<accession>A0A3B0RFC6</accession>
<feature type="non-terminal residue" evidence="1">
    <location>
        <position position="1"/>
    </location>
</feature>
<dbReference type="InterPro" id="IPR019619">
    <property type="entry name" value="DUF2490"/>
</dbReference>
<evidence type="ECO:0008006" key="2">
    <source>
        <dbReference type="Google" id="ProtNLM"/>
    </source>
</evidence>
<name>A0A3B0RFC6_9ZZZZ</name>
<dbReference type="Pfam" id="PF10677">
    <property type="entry name" value="DUF2490"/>
    <property type="match status" value="1"/>
</dbReference>
<dbReference type="AlphaFoldDB" id="A0A3B0RFC6"/>
<proteinExistence type="predicted"/>
<gene>
    <name evidence="1" type="ORF">MNBD_BACTEROID02-154</name>
</gene>